<reference evidence="1 2" key="1">
    <citation type="submission" date="2016-09" db="EMBL/GenBank/DDBJ databases">
        <title>Rhizobium sp. nov., a novel species isolated from the rice rhizosphere.</title>
        <authorList>
            <person name="Zhao J."/>
            <person name="Zhang X."/>
        </authorList>
    </citation>
    <scope>NUCLEOTIDE SEQUENCE [LARGE SCALE GENOMIC DNA]</scope>
    <source>
        <strain evidence="1 2">MH17</strain>
    </source>
</reference>
<sequence>MSVCDIMGDSRAAQAGVAVFAPPARHIGLSNLYWLNWANVLTGQRMSINRLFASSGKRTDEYINLFKSARVASDAGWAIWNYPLVNNLAQAEAGYTHAVTGATITTANVAAVAFADLQAEWESDLAAGKRLILLTEPGATNLSAASVQALHDFNLRLKCWAEGKPGVYLFDFCALLWAATQSGSLIRFKPGVLQPSDPTHYSALGAYTVGKAFADFLRSNLPARDRAIAGVHEARPANPRQIVANPFFITTSGGATGANMTVSSGTVPGNTAISATAACSVAISNADADSGNIYGGKAITYALTAGAAATVARIAADSPPTSYWSVSDILETGVEIDVAANAGGAHVYSTLEINTDKGSKNAWSMYGLTSQGAGPTEAYHMSMRTEPEPPIDGSVTVGYAAPIIYVALAANATCSISVQRQWGYRRYPATPLPAVPVA</sequence>
<comment type="caution">
    <text evidence="1">The sequence shown here is derived from an EMBL/GenBank/DDBJ whole genome shotgun (WGS) entry which is preliminary data.</text>
</comment>
<accession>A0A1Q9AMS2</accession>
<dbReference type="EMBL" id="MKIO01000021">
    <property type="protein sequence ID" value="OLP56681.1"/>
    <property type="molecule type" value="Genomic_DNA"/>
</dbReference>
<dbReference type="STRING" id="1672749.BJF92_11375"/>
<dbReference type="AlphaFoldDB" id="A0A1Q9AMS2"/>
<protein>
    <submittedName>
        <fullName evidence="1">Uncharacterized protein</fullName>
    </submittedName>
</protein>
<organism evidence="1 2">
    <name type="scientific">Xaviernesmea rhizosphaerae</name>
    <dbReference type="NCBI Taxonomy" id="1672749"/>
    <lineage>
        <taxon>Bacteria</taxon>
        <taxon>Pseudomonadati</taxon>
        <taxon>Pseudomonadota</taxon>
        <taxon>Alphaproteobacteria</taxon>
        <taxon>Hyphomicrobiales</taxon>
        <taxon>Rhizobiaceae</taxon>
        <taxon>Rhizobium/Agrobacterium group</taxon>
        <taxon>Xaviernesmea</taxon>
    </lineage>
</organism>
<proteinExistence type="predicted"/>
<name>A0A1Q9AMS2_9HYPH</name>
<dbReference type="Proteomes" id="UP000186143">
    <property type="component" value="Unassembled WGS sequence"/>
</dbReference>
<dbReference type="SUPFAM" id="SSF52266">
    <property type="entry name" value="SGNH hydrolase"/>
    <property type="match status" value="1"/>
</dbReference>
<evidence type="ECO:0000313" key="1">
    <source>
        <dbReference type="EMBL" id="OLP56681.1"/>
    </source>
</evidence>
<evidence type="ECO:0000313" key="2">
    <source>
        <dbReference type="Proteomes" id="UP000186143"/>
    </source>
</evidence>
<gene>
    <name evidence="1" type="ORF">BJF92_11375</name>
</gene>